<organism evidence="1 2">
    <name type="scientific">Cobetia amphilecti</name>
    <dbReference type="NCBI Taxonomy" id="1055104"/>
    <lineage>
        <taxon>Bacteria</taxon>
        <taxon>Pseudomonadati</taxon>
        <taxon>Pseudomonadota</taxon>
        <taxon>Gammaproteobacteria</taxon>
        <taxon>Oceanospirillales</taxon>
        <taxon>Halomonadaceae</taxon>
        <taxon>Cobetia</taxon>
    </lineage>
</organism>
<comment type="caution">
    <text evidence="1">The sequence shown here is derived from an EMBL/GenBank/DDBJ whole genome shotgun (WGS) entry which is preliminary data.</text>
</comment>
<sequence length="121" mass="14056">MLQDNSANPARSLAQELKVSFEGQKKNRPEFNGLDFFDVAASWTENEVFKVERVMTKKIIRDFVLAIEDGVGFTMFMRGSNNENEVSSVLLFRYFDFIETEEDIYPSFKKLLQQLEILEGQ</sequence>
<protein>
    <submittedName>
        <fullName evidence="1">Uncharacterized protein</fullName>
    </submittedName>
</protein>
<name>A0AAP4WXB7_9GAMM</name>
<evidence type="ECO:0000313" key="1">
    <source>
        <dbReference type="EMBL" id="MDO6672112.1"/>
    </source>
</evidence>
<accession>A0AAP4WXB7</accession>
<evidence type="ECO:0000313" key="2">
    <source>
        <dbReference type="Proteomes" id="UP001170481"/>
    </source>
</evidence>
<proteinExistence type="predicted"/>
<reference evidence="1" key="1">
    <citation type="submission" date="2023-07" db="EMBL/GenBank/DDBJ databases">
        <title>Genome content predicts the carbon catabolic preferences of heterotrophic bacteria.</title>
        <authorList>
            <person name="Gralka M."/>
        </authorList>
    </citation>
    <scope>NUCLEOTIDE SEQUENCE</scope>
    <source>
        <strain evidence="1">C2R13</strain>
    </source>
</reference>
<dbReference type="EMBL" id="JAUORK010000008">
    <property type="protein sequence ID" value="MDO6672112.1"/>
    <property type="molecule type" value="Genomic_DNA"/>
</dbReference>
<dbReference type="RefSeq" id="WP_303593750.1">
    <property type="nucleotide sequence ID" value="NZ_JAUORK010000008.1"/>
</dbReference>
<gene>
    <name evidence="1" type="ORF">Q4535_08250</name>
</gene>
<dbReference type="AlphaFoldDB" id="A0AAP4WXB7"/>
<dbReference type="Proteomes" id="UP001170481">
    <property type="component" value="Unassembled WGS sequence"/>
</dbReference>